<name>A0A9D4QB00_RHISA</name>
<reference evidence="1" key="2">
    <citation type="submission" date="2021-09" db="EMBL/GenBank/DDBJ databases">
        <authorList>
            <person name="Jia N."/>
            <person name="Wang J."/>
            <person name="Shi W."/>
            <person name="Du L."/>
            <person name="Sun Y."/>
            <person name="Zhan W."/>
            <person name="Jiang J."/>
            <person name="Wang Q."/>
            <person name="Zhang B."/>
            <person name="Ji P."/>
            <person name="Sakyi L.B."/>
            <person name="Cui X."/>
            <person name="Yuan T."/>
            <person name="Jiang B."/>
            <person name="Yang W."/>
            <person name="Lam T.T.-Y."/>
            <person name="Chang Q."/>
            <person name="Ding S."/>
            <person name="Wang X."/>
            <person name="Zhu J."/>
            <person name="Ruan X."/>
            <person name="Zhao L."/>
            <person name="Wei J."/>
            <person name="Que T."/>
            <person name="Du C."/>
            <person name="Cheng J."/>
            <person name="Dai P."/>
            <person name="Han X."/>
            <person name="Huang E."/>
            <person name="Gao Y."/>
            <person name="Liu J."/>
            <person name="Shao H."/>
            <person name="Ye R."/>
            <person name="Li L."/>
            <person name="Wei W."/>
            <person name="Wang X."/>
            <person name="Wang C."/>
            <person name="Huo Q."/>
            <person name="Li W."/>
            <person name="Guo W."/>
            <person name="Chen H."/>
            <person name="Chen S."/>
            <person name="Zhou L."/>
            <person name="Zhou L."/>
            <person name="Ni X."/>
            <person name="Tian J."/>
            <person name="Zhou Y."/>
            <person name="Sheng Y."/>
            <person name="Liu T."/>
            <person name="Pan Y."/>
            <person name="Xia L."/>
            <person name="Li J."/>
            <person name="Zhao F."/>
            <person name="Cao W."/>
        </authorList>
    </citation>
    <scope>NUCLEOTIDE SEQUENCE</scope>
    <source>
        <strain evidence="1">Rsan-2018</strain>
        <tissue evidence="1">Larvae</tissue>
    </source>
</reference>
<dbReference type="AlphaFoldDB" id="A0A9D4QB00"/>
<keyword evidence="2" id="KW-1185">Reference proteome</keyword>
<dbReference type="Proteomes" id="UP000821837">
    <property type="component" value="Chromosome 11"/>
</dbReference>
<comment type="caution">
    <text evidence="1">The sequence shown here is derived from an EMBL/GenBank/DDBJ whole genome shotgun (WGS) entry which is preliminary data.</text>
</comment>
<sequence>MRLTYLEIVTLITSVYKELMRESVQQLTIAASQLLTSASGVTVIVRMPEQGTNVSEKVARNRAEQGGAGGSGTPRKQSRVQMLESAITAGEARNDVVLKFLDALMSANIPLEKKRPELTGVPQLADESLALAAEWQVYLKTVEEIKTSDKDLATFLSKQETPGAGFDVLTLWAGMEQPTPTLS</sequence>
<reference evidence="1" key="1">
    <citation type="journal article" date="2020" name="Cell">
        <title>Large-Scale Comparative Analyses of Tick Genomes Elucidate Their Genetic Diversity and Vector Capacities.</title>
        <authorList>
            <consortium name="Tick Genome and Microbiome Consortium (TIGMIC)"/>
            <person name="Jia N."/>
            <person name="Wang J."/>
            <person name="Shi W."/>
            <person name="Du L."/>
            <person name="Sun Y."/>
            <person name="Zhan W."/>
            <person name="Jiang J.F."/>
            <person name="Wang Q."/>
            <person name="Zhang B."/>
            <person name="Ji P."/>
            <person name="Bell-Sakyi L."/>
            <person name="Cui X.M."/>
            <person name="Yuan T.T."/>
            <person name="Jiang B.G."/>
            <person name="Yang W.F."/>
            <person name="Lam T.T."/>
            <person name="Chang Q.C."/>
            <person name="Ding S.J."/>
            <person name="Wang X.J."/>
            <person name="Zhu J.G."/>
            <person name="Ruan X.D."/>
            <person name="Zhao L."/>
            <person name="Wei J.T."/>
            <person name="Ye R.Z."/>
            <person name="Que T.C."/>
            <person name="Du C.H."/>
            <person name="Zhou Y.H."/>
            <person name="Cheng J.X."/>
            <person name="Dai P.F."/>
            <person name="Guo W.B."/>
            <person name="Han X.H."/>
            <person name="Huang E.J."/>
            <person name="Li L.F."/>
            <person name="Wei W."/>
            <person name="Gao Y.C."/>
            <person name="Liu J.Z."/>
            <person name="Shao H.Z."/>
            <person name="Wang X."/>
            <person name="Wang C.C."/>
            <person name="Yang T.C."/>
            <person name="Huo Q.B."/>
            <person name="Li W."/>
            <person name="Chen H.Y."/>
            <person name="Chen S.E."/>
            <person name="Zhou L.G."/>
            <person name="Ni X.B."/>
            <person name="Tian J.H."/>
            <person name="Sheng Y."/>
            <person name="Liu T."/>
            <person name="Pan Y.S."/>
            <person name="Xia L.Y."/>
            <person name="Li J."/>
            <person name="Zhao F."/>
            <person name="Cao W.C."/>
        </authorList>
    </citation>
    <scope>NUCLEOTIDE SEQUENCE</scope>
    <source>
        <strain evidence="1">Rsan-2018</strain>
    </source>
</reference>
<dbReference type="EMBL" id="JABSTV010001247">
    <property type="protein sequence ID" value="KAH7971949.1"/>
    <property type="molecule type" value="Genomic_DNA"/>
</dbReference>
<evidence type="ECO:0000313" key="1">
    <source>
        <dbReference type="EMBL" id="KAH7971949.1"/>
    </source>
</evidence>
<gene>
    <name evidence="1" type="ORF">HPB52_004380</name>
</gene>
<accession>A0A9D4QB00</accession>
<evidence type="ECO:0000313" key="2">
    <source>
        <dbReference type="Proteomes" id="UP000821837"/>
    </source>
</evidence>
<dbReference type="VEuPathDB" id="VectorBase:RSAN_050712"/>
<organism evidence="1 2">
    <name type="scientific">Rhipicephalus sanguineus</name>
    <name type="common">Brown dog tick</name>
    <name type="synonym">Ixodes sanguineus</name>
    <dbReference type="NCBI Taxonomy" id="34632"/>
    <lineage>
        <taxon>Eukaryota</taxon>
        <taxon>Metazoa</taxon>
        <taxon>Ecdysozoa</taxon>
        <taxon>Arthropoda</taxon>
        <taxon>Chelicerata</taxon>
        <taxon>Arachnida</taxon>
        <taxon>Acari</taxon>
        <taxon>Parasitiformes</taxon>
        <taxon>Ixodida</taxon>
        <taxon>Ixodoidea</taxon>
        <taxon>Ixodidae</taxon>
        <taxon>Rhipicephalinae</taxon>
        <taxon>Rhipicephalus</taxon>
        <taxon>Rhipicephalus</taxon>
    </lineage>
</organism>
<protein>
    <submittedName>
        <fullName evidence="1">Uncharacterized protein</fullName>
    </submittedName>
</protein>
<proteinExistence type="predicted"/>